<organism evidence="1 2">
    <name type="scientific">Oxalicibacterium faecigallinarum</name>
    <dbReference type="NCBI Taxonomy" id="573741"/>
    <lineage>
        <taxon>Bacteria</taxon>
        <taxon>Pseudomonadati</taxon>
        <taxon>Pseudomonadota</taxon>
        <taxon>Betaproteobacteria</taxon>
        <taxon>Burkholderiales</taxon>
        <taxon>Oxalobacteraceae</taxon>
        <taxon>Oxalicibacterium</taxon>
    </lineage>
</organism>
<gene>
    <name evidence="1" type="ORF">GCM10008066_10770</name>
</gene>
<accession>A0A8J3F2B0</accession>
<comment type="caution">
    <text evidence="1">The sequence shown here is derived from an EMBL/GenBank/DDBJ whole genome shotgun (WGS) entry which is preliminary data.</text>
</comment>
<evidence type="ECO:0000313" key="2">
    <source>
        <dbReference type="Proteomes" id="UP000642180"/>
    </source>
</evidence>
<evidence type="ECO:0000313" key="1">
    <source>
        <dbReference type="EMBL" id="GGI17794.1"/>
    </source>
</evidence>
<protein>
    <submittedName>
        <fullName evidence="1">Uncharacterized protein</fullName>
    </submittedName>
</protein>
<keyword evidence="2" id="KW-1185">Reference proteome</keyword>
<sequence>MRRDCFLIKLTDRSIEMALESWFGGDFRCCYRWKNSTPGDDAQQEKAEAGLGIGCLNKKHSLAVLFAYLHCARNRAP</sequence>
<dbReference type="EMBL" id="BMDI01000001">
    <property type="protein sequence ID" value="GGI17794.1"/>
    <property type="molecule type" value="Genomic_DNA"/>
</dbReference>
<dbReference type="AlphaFoldDB" id="A0A8J3F2B0"/>
<name>A0A8J3F2B0_9BURK</name>
<proteinExistence type="predicted"/>
<reference evidence="2" key="1">
    <citation type="journal article" date="2019" name="Int. J. Syst. Evol. Microbiol.">
        <title>The Global Catalogue of Microorganisms (GCM) 10K type strain sequencing project: providing services to taxonomists for standard genome sequencing and annotation.</title>
        <authorList>
            <consortium name="The Broad Institute Genomics Platform"/>
            <consortium name="The Broad Institute Genome Sequencing Center for Infectious Disease"/>
            <person name="Wu L."/>
            <person name="Ma J."/>
        </authorList>
    </citation>
    <scope>NUCLEOTIDE SEQUENCE [LARGE SCALE GENOMIC DNA]</scope>
    <source>
        <strain evidence="2">CCM 2767</strain>
    </source>
</reference>
<dbReference type="Proteomes" id="UP000642180">
    <property type="component" value="Unassembled WGS sequence"/>
</dbReference>